<dbReference type="Proteomes" id="UP000601223">
    <property type="component" value="Unassembled WGS sequence"/>
</dbReference>
<accession>A0A8J3NKF6</accession>
<gene>
    <name evidence="1" type="ORF">Cba03nite_53610</name>
</gene>
<sequence>MSDPAFSVRLMRPDTNDPRTVERTFTEIMRINDVLQASPLSVLAARFRGLSRQLAAGEITREQLEARMAESRRTLGFPVDGEREAC</sequence>
<protein>
    <submittedName>
        <fullName evidence="1">Uncharacterized protein</fullName>
    </submittedName>
</protein>
<proteinExistence type="predicted"/>
<dbReference type="EMBL" id="BONF01000033">
    <property type="protein sequence ID" value="GIF84012.1"/>
    <property type="molecule type" value="Genomic_DNA"/>
</dbReference>
<comment type="caution">
    <text evidence="1">The sequence shown here is derived from an EMBL/GenBank/DDBJ whole genome shotgun (WGS) entry which is preliminary data.</text>
</comment>
<evidence type="ECO:0000313" key="1">
    <source>
        <dbReference type="EMBL" id="GIF84012.1"/>
    </source>
</evidence>
<organism evidence="1 2">
    <name type="scientific">Catellatospora bangladeshensis</name>
    <dbReference type="NCBI Taxonomy" id="310355"/>
    <lineage>
        <taxon>Bacteria</taxon>
        <taxon>Bacillati</taxon>
        <taxon>Actinomycetota</taxon>
        <taxon>Actinomycetes</taxon>
        <taxon>Micromonosporales</taxon>
        <taxon>Micromonosporaceae</taxon>
        <taxon>Catellatospora</taxon>
    </lineage>
</organism>
<keyword evidence="2" id="KW-1185">Reference proteome</keyword>
<reference evidence="1 2" key="1">
    <citation type="submission" date="2021-01" db="EMBL/GenBank/DDBJ databases">
        <title>Whole genome shotgun sequence of Catellatospora bangladeshensis NBRC 107357.</title>
        <authorList>
            <person name="Komaki H."/>
            <person name="Tamura T."/>
        </authorList>
    </citation>
    <scope>NUCLEOTIDE SEQUENCE [LARGE SCALE GENOMIC DNA]</scope>
    <source>
        <strain evidence="1 2">NBRC 107357</strain>
    </source>
</reference>
<dbReference type="AlphaFoldDB" id="A0A8J3NKF6"/>
<name>A0A8J3NKF6_9ACTN</name>
<evidence type="ECO:0000313" key="2">
    <source>
        <dbReference type="Proteomes" id="UP000601223"/>
    </source>
</evidence>